<name>A0A4Q5IXA2_9ACTN</name>
<evidence type="ECO:0000256" key="2">
    <source>
        <dbReference type="SAM" id="Phobius"/>
    </source>
</evidence>
<reference evidence="4 5" key="1">
    <citation type="submission" date="2019-01" db="EMBL/GenBank/DDBJ databases">
        <title>Nocardioides guangzhouensis sp. nov., an actinobacterium isolated from soil.</title>
        <authorList>
            <person name="Fu Y."/>
            <person name="Cai Y."/>
            <person name="Lin Z."/>
            <person name="Chen P."/>
        </authorList>
    </citation>
    <scope>NUCLEOTIDE SEQUENCE [LARGE SCALE GENOMIC DNA]</scope>
    <source>
        <strain evidence="4 5">NBRC 105384</strain>
    </source>
</reference>
<keyword evidence="2" id="KW-0472">Membrane</keyword>
<dbReference type="GO" id="GO:0080120">
    <property type="term" value="P:CAAX-box protein maturation"/>
    <property type="evidence" value="ECO:0007669"/>
    <property type="project" value="UniProtKB-ARBA"/>
</dbReference>
<sequence>MTARTAWWFFAGTFALSWGLGVVVVLFMDQVEALLGPMGYTNPAFVVTVWAPGLVALFLVWRHHGRAGVVGLLRRLRLWRMGLGWWLLLALGMPAVFYLGAAASGSAGDFPFDPWYGVLPALLPAFLIGPFEELGWRGVALPLLQRRFTPLVAALVVGVVSAVWHTPAFFLSGTKQAAWSFWPFFLGVVAISVILTAMFNAAGGSLLVAVLFHAQMNGPAWPDAQPWDMVGFVLVALAVAWFHRRALLDRATGATAVVPPPRSSPVLDEVAASDARATGTGATP</sequence>
<dbReference type="GO" id="GO:0008237">
    <property type="term" value="F:metallopeptidase activity"/>
    <property type="evidence" value="ECO:0007669"/>
    <property type="project" value="UniProtKB-KW"/>
</dbReference>
<dbReference type="EMBL" id="SDPU01000035">
    <property type="protein sequence ID" value="RYU09525.1"/>
    <property type="molecule type" value="Genomic_DNA"/>
</dbReference>
<keyword evidence="4" id="KW-0378">Hydrolase</keyword>
<dbReference type="InterPro" id="IPR042150">
    <property type="entry name" value="MmRce1-like"/>
</dbReference>
<keyword evidence="5" id="KW-1185">Reference proteome</keyword>
<dbReference type="RefSeq" id="WP_129989290.1">
    <property type="nucleotide sequence ID" value="NZ_SDPU01000035.1"/>
</dbReference>
<dbReference type="OrthoDB" id="3693644at2"/>
<feature type="transmembrane region" description="Helical" evidence="2">
    <location>
        <begin position="40"/>
        <end position="61"/>
    </location>
</feature>
<feature type="domain" description="CAAX prenyl protease 2/Lysostaphin resistance protein A-like" evidence="3">
    <location>
        <begin position="117"/>
        <end position="217"/>
    </location>
</feature>
<keyword evidence="2" id="KW-0812">Transmembrane</keyword>
<dbReference type="PANTHER" id="PTHR35797">
    <property type="entry name" value="PROTEASE-RELATED"/>
    <property type="match status" value="1"/>
</dbReference>
<feature type="region of interest" description="Disordered" evidence="1">
    <location>
        <begin position="258"/>
        <end position="284"/>
    </location>
</feature>
<evidence type="ECO:0000313" key="5">
    <source>
        <dbReference type="Proteomes" id="UP000291189"/>
    </source>
</evidence>
<evidence type="ECO:0000313" key="4">
    <source>
        <dbReference type="EMBL" id="RYU09525.1"/>
    </source>
</evidence>
<protein>
    <submittedName>
        <fullName evidence="4">CPBP family intramembrane metalloprotease</fullName>
    </submittedName>
</protein>
<feature type="transmembrane region" description="Helical" evidence="2">
    <location>
        <begin position="82"/>
        <end position="103"/>
    </location>
</feature>
<organism evidence="4 5">
    <name type="scientific">Nocardioides iriomotensis</name>
    <dbReference type="NCBI Taxonomy" id="715784"/>
    <lineage>
        <taxon>Bacteria</taxon>
        <taxon>Bacillati</taxon>
        <taxon>Actinomycetota</taxon>
        <taxon>Actinomycetes</taxon>
        <taxon>Propionibacteriales</taxon>
        <taxon>Nocardioidaceae</taxon>
        <taxon>Nocardioides</taxon>
    </lineage>
</organism>
<proteinExistence type="predicted"/>
<keyword evidence="2" id="KW-1133">Transmembrane helix</keyword>
<dbReference type="AlphaFoldDB" id="A0A4Q5IXA2"/>
<gene>
    <name evidence="4" type="ORF">ETU37_20985</name>
</gene>
<dbReference type="Proteomes" id="UP000291189">
    <property type="component" value="Unassembled WGS sequence"/>
</dbReference>
<feature type="transmembrane region" description="Helical" evidence="2">
    <location>
        <begin position="7"/>
        <end position="28"/>
    </location>
</feature>
<keyword evidence="4" id="KW-0645">Protease</keyword>
<dbReference type="GO" id="GO:0004175">
    <property type="term" value="F:endopeptidase activity"/>
    <property type="evidence" value="ECO:0007669"/>
    <property type="project" value="UniProtKB-ARBA"/>
</dbReference>
<feature type="transmembrane region" description="Helical" evidence="2">
    <location>
        <begin position="148"/>
        <end position="170"/>
    </location>
</feature>
<evidence type="ECO:0000259" key="3">
    <source>
        <dbReference type="Pfam" id="PF02517"/>
    </source>
</evidence>
<dbReference type="PANTHER" id="PTHR35797:SF1">
    <property type="entry name" value="PROTEASE"/>
    <property type="match status" value="1"/>
</dbReference>
<accession>A0A4Q5IXA2</accession>
<evidence type="ECO:0000256" key="1">
    <source>
        <dbReference type="SAM" id="MobiDB-lite"/>
    </source>
</evidence>
<feature type="transmembrane region" description="Helical" evidence="2">
    <location>
        <begin position="182"/>
        <end position="212"/>
    </location>
</feature>
<dbReference type="InterPro" id="IPR003675">
    <property type="entry name" value="Rce1/LyrA-like_dom"/>
</dbReference>
<dbReference type="GO" id="GO:0006508">
    <property type="term" value="P:proteolysis"/>
    <property type="evidence" value="ECO:0007669"/>
    <property type="project" value="UniProtKB-KW"/>
</dbReference>
<keyword evidence="4" id="KW-0482">Metalloprotease</keyword>
<dbReference type="Pfam" id="PF02517">
    <property type="entry name" value="Rce1-like"/>
    <property type="match status" value="1"/>
</dbReference>
<comment type="caution">
    <text evidence="4">The sequence shown here is derived from an EMBL/GenBank/DDBJ whole genome shotgun (WGS) entry which is preliminary data.</text>
</comment>
<feature type="transmembrane region" description="Helical" evidence="2">
    <location>
        <begin position="224"/>
        <end position="242"/>
    </location>
</feature>